<gene>
    <name evidence="5" type="ORF">AJ78_01952</name>
</gene>
<evidence type="ECO:0000259" key="3">
    <source>
        <dbReference type="Pfam" id="PF01709"/>
    </source>
</evidence>
<dbReference type="InterPro" id="IPR002876">
    <property type="entry name" value="Transcrip_reg_TACO1-like"/>
</dbReference>
<dbReference type="Pfam" id="PF01709">
    <property type="entry name" value="Transcrip_reg"/>
    <property type="match status" value="1"/>
</dbReference>
<keyword evidence="6" id="KW-1185">Reference proteome</keyword>
<evidence type="ECO:0000313" key="5">
    <source>
        <dbReference type="EMBL" id="OJD17995.1"/>
    </source>
</evidence>
<dbReference type="InterPro" id="IPR017856">
    <property type="entry name" value="Integrase-like_N"/>
</dbReference>
<dbReference type="Gene3D" id="3.30.70.980">
    <property type="match status" value="2"/>
</dbReference>
<comment type="similarity">
    <text evidence="2">Belongs to the TACO1 family.</text>
</comment>
<reference evidence="5 6" key="1">
    <citation type="submission" date="2015-07" db="EMBL/GenBank/DDBJ databases">
        <title>Emmonsia species relationships and genome sequence.</title>
        <authorList>
            <consortium name="The Broad Institute Genomics Platform"/>
            <person name="Cuomo C.A."/>
            <person name="Munoz J.F."/>
            <person name="Imamovic A."/>
            <person name="Priest M.E."/>
            <person name="Young S."/>
            <person name="Clay O.K."/>
            <person name="McEwen J.G."/>
        </authorList>
    </citation>
    <scope>NUCLEOTIDE SEQUENCE [LARGE SCALE GENOMIC DNA]</scope>
    <source>
        <strain evidence="5 6">UAMH 9510</strain>
    </source>
</reference>
<dbReference type="PANTHER" id="PTHR12532:SF0">
    <property type="entry name" value="TRANSLATIONAL ACTIVATOR OF CYTOCHROME C OXIDASE 1"/>
    <property type="match status" value="1"/>
</dbReference>
<dbReference type="InterPro" id="IPR048300">
    <property type="entry name" value="TACO1_YebC-like_2nd/3rd_dom"/>
</dbReference>
<feature type="domain" description="TACO1/YebC-like second and third" evidence="3">
    <location>
        <begin position="117"/>
        <end position="273"/>
    </location>
</feature>
<comment type="subcellular location">
    <subcellularLocation>
        <location evidence="1">Mitochondrion</location>
    </subcellularLocation>
</comment>
<comment type="caution">
    <text evidence="5">The sequence shown here is derived from an EMBL/GenBank/DDBJ whole genome shotgun (WGS) entry which is preliminary data.</text>
</comment>
<feature type="domain" description="TACO1/YebC-like N-terminal" evidence="4">
    <location>
        <begin position="38"/>
        <end position="108"/>
    </location>
</feature>
<dbReference type="EMBL" id="LGRN01000049">
    <property type="protein sequence ID" value="OJD17995.1"/>
    <property type="molecule type" value="Genomic_DNA"/>
</dbReference>
<dbReference type="InterPro" id="IPR029072">
    <property type="entry name" value="YebC-like"/>
</dbReference>
<dbReference type="GO" id="GO:0005739">
    <property type="term" value="C:mitochondrion"/>
    <property type="evidence" value="ECO:0007669"/>
    <property type="project" value="UniProtKB-SubCell"/>
</dbReference>
<dbReference type="STRING" id="1447872.A0A1J9QCQ7"/>
<dbReference type="FunFam" id="1.10.10.200:FF:000002">
    <property type="entry name" value="Probable transcriptional regulatory protein CLM62_37755"/>
    <property type="match status" value="1"/>
</dbReference>
<dbReference type="PANTHER" id="PTHR12532">
    <property type="entry name" value="TRANSLATIONAL ACTIVATOR OF CYTOCHROME C OXIDASE 1"/>
    <property type="match status" value="1"/>
</dbReference>
<protein>
    <submittedName>
        <fullName evidence="5">Uncharacterized protein</fullName>
    </submittedName>
</protein>
<dbReference type="Proteomes" id="UP000182235">
    <property type="component" value="Unassembled WGS sequence"/>
</dbReference>
<dbReference type="Pfam" id="PF20772">
    <property type="entry name" value="TACO1_YebC_N"/>
    <property type="match status" value="1"/>
</dbReference>
<dbReference type="VEuPathDB" id="FungiDB:AJ78_01952"/>
<evidence type="ECO:0000256" key="1">
    <source>
        <dbReference type="ARBA" id="ARBA00004173"/>
    </source>
</evidence>
<organism evidence="5 6">
    <name type="scientific">Emergomyces pasteurianus Ep9510</name>
    <dbReference type="NCBI Taxonomy" id="1447872"/>
    <lineage>
        <taxon>Eukaryota</taxon>
        <taxon>Fungi</taxon>
        <taxon>Dikarya</taxon>
        <taxon>Ascomycota</taxon>
        <taxon>Pezizomycotina</taxon>
        <taxon>Eurotiomycetes</taxon>
        <taxon>Eurotiomycetidae</taxon>
        <taxon>Onygenales</taxon>
        <taxon>Ajellomycetaceae</taxon>
        <taxon>Emergomyces</taxon>
    </lineage>
</organism>
<name>A0A1J9QCQ7_9EURO</name>
<evidence type="ECO:0000313" key="6">
    <source>
        <dbReference type="Proteomes" id="UP000182235"/>
    </source>
</evidence>
<dbReference type="Gene3D" id="1.10.10.200">
    <property type="match status" value="1"/>
</dbReference>
<evidence type="ECO:0000256" key="2">
    <source>
        <dbReference type="ARBA" id="ARBA00008724"/>
    </source>
</evidence>
<evidence type="ECO:0000259" key="4">
    <source>
        <dbReference type="Pfam" id="PF20772"/>
    </source>
</evidence>
<dbReference type="HAMAP" id="MF_00693">
    <property type="entry name" value="Transcrip_reg_TACO1"/>
    <property type="match status" value="1"/>
</dbReference>
<proteinExistence type="inferred from homology"/>
<sequence>MASAFGLRLLGGTRALRPWVCESCRTLSSSVVVQAGHSRWSTIKHDKGKNDAAKSKERIFHARDIINASKLFGPDPASNPRLALVISKAKRSGMSKSTIEAAIARGQGISSTGAALEPVTIEALLPSSVAVVIECMTDQKARTLQDIRFLIKHHGGTVTPTSYLFEKKGRIVFEKVEGLNVDDYLELAIDAGAIDVDTDDHGRLRVFTEHADTKAVGDKLSSAAGLKIESTDIIWDPNRDTIVQLQAGEDANKIDDILNAIREDSSVQDIYTNSSTVSTEQQ</sequence>
<dbReference type="InterPro" id="IPR049083">
    <property type="entry name" value="TACO1_YebC_N"/>
</dbReference>
<dbReference type="InterPro" id="IPR026564">
    <property type="entry name" value="Transcrip_reg_TACO1-like_dom3"/>
</dbReference>
<dbReference type="AlphaFoldDB" id="A0A1J9QCQ7"/>
<dbReference type="OrthoDB" id="2017544at2759"/>
<dbReference type="SUPFAM" id="SSF75625">
    <property type="entry name" value="YebC-like"/>
    <property type="match status" value="1"/>
</dbReference>
<accession>A0A1J9QCQ7</accession>